<keyword evidence="3 5" id="KW-0863">Zinc-finger</keyword>
<dbReference type="GO" id="GO:0008270">
    <property type="term" value="F:zinc ion binding"/>
    <property type="evidence" value="ECO:0007669"/>
    <property type="project" value="UniProtKB-KW"/>
</dbReference>
<dbReference type="AlphaFoldDB" id="A0AAD9V9J2"/>
<comment type="caution">
    <text evidence="7">The sequence shown here is derived from an EMBL/GenBank/DDBJ whole genome shotgun (WGS) entry which is preliminary data.</text>
</comment>
<dbReference type="SUPFAM" id="SSF118310">
    <property type="entry name" value="AN1-like Zinc finger"/>
    <property type="match status" value="1"/>
</dbReference>
<keyword evidence="4" id="KW-0862">Zinc</keyword>
<dbReference type="GO" id="GO:0005737">
    <property type="term" value="C:cytoplasm"/>
    <property type="evidence" value="ECO:0007669"/>
    <property type="project" value="TreeGrafter"/>
</dbReference>
<feature type="domain" description="AN1-type" evidence="6">
    <location>
        <begin position="96"/>
        <end position="143"/>
    </location>
</feature>
<keyword evidence="1" id="KW-0479">Metal-binding</keyword>
<dbReference type="Pfam" id="PF01428">
    <property type="entry name" value="zf-AN1"/>
    <property type="match status" value="1"/>
</dbReference>
<dbReference type="PANTHER" id="PTHR14677:SF37">
    <property type="entry name" value="AN1-TYPE ZINC FINGER PROTEIN 1"/>
    <property type="match status" value="1"/>
</dbReference>
<reference evidence="7" key="2">
    <citation type="journal article" date="2023" name="Science">
        <title>Genomic signatures of disease resistance in endangered staghorn corals.</title>
        <authorList>
            <person name="Vollmer S.V."/>
            <person name="Selwyn J.D."/>
            <person name="Despard B.A."/>
            <person name="Roesel C.L."/>
        </authorList>
    </citation>
    <scope>NUCLEOTIDE SEQUENCE</scope>
    <source>
        <strain evidence="7">K2</strain>
    </source>
</reference>
<dbReference type="Gene3D" id="4.10.1110.10">
    <property type="entry name" value="AN1-like Zinc finger"/>
    <property type="match status" value="2"/>
</dbReference>
<dbReference type="SMART" id="SM00154">
    <property type="entry name" value="ZnF_AN1"/>
    <property type="match status" value="2"/>
</dbReference>
<organism evidence="7 8">
    <name type="scientific">Acropora cervicornis</name>
    <name type="common">Staghorn coral</name>
    <dbReference type="NCBI Taxonomy" id="6130"/>
    <lineage>
        <taxon>Eukaryota</taxon>
        <taxon>Metazoa</taxon>
        <taxon>Cnidaria</taxon>
        <taxon>Anthozoa</taxon>
        <taxon>Hexacorallia</taxon>
        <taxon>Scleractinia</taxon>
        <taxon>Astrocoeniina</taxon>
        <taxon>Acroporidae</taxon>
        <taxon>Acropora</taxon>
    </lineage>
</organism>
<evidence type="ECO:0000256" key="4">
    <source>
        <dbReference type="ARBA" id="ARBA00022833"/>
    </source>
</evidence>
<evidence type="ECO:0000259" key="6">
    <source>
        <dbReference type="PROSITE" id="PS51039"/>
    </source>
</evidence>
<evidence type="ECO:0000256" key="3">
    <source>
        <dbReference type="ARBA" id="ARBA00022771"/>
    </source>
</evidence>
<evidence type="ECO:0000313" key="8">
    <source>
        <dbReference type="Proteomes" id="UP001249851"/>
    </source>
</evidence>
<feature type="non-terminal residue" evidence="7">
    <location>
        <position position="1"/>
    </location>
</feature>
<evidence type="ECO:0000313" key="7">
    <source>
        <dbReference type="EMBL" id="KAK2566283.1"/>
    </source>
</evidence>
<dbReference type="InterPro" id="IPR057357">
    <property type="entry name" value="Znf-C2H2_ZFAND2A/B"/>
</dbReference>
<dbReference type="Pfam" id="PF25403">
    <property type="entry name" value="zf-C2H2_ZFAND2"/>
    <property type="match status" value="1"/>
</dbReference>
<evidence type="ECO:0000256" key="1">
    <source>
        <dbReference type="ARBA" id="ARBA00022723"/>
    </source>
</evidence>
<evidence type="ECO:0000256" key="2">
    <source>
        <dbReference type="ARBA" id="ARBA00022737"/>
    </source>
</evidence>
<dbReference type="PROSITE" id="PS51039">
    <property type="entry name" value="ZF_AN1"/>
    <property type="match status" value="1"/>
</dbReference>
<dbReference type="Proteomes" id="UP001249851">
    <property type="component" value="Unassembled WGS sequence"/>
</dbReference>
<dbReference type="InterPro" id="IPR000058">
    <property type="entry name" value="Znf_AN1"/>
</dbReference>
<gene>
    <name evidence="7" type="ORF">P5673_009764</name>
</gene>
<protein>
    <submittedName>
        <fullName evidence="7">AN1-type zinc finger protein 2B</fullName>
    </submittedName>
</protein>
<dbReference type="PANTHER" id="PTHR14677">
    <property type="entry name" value="ARSENITE INDUCUBLE RNA ASSOCIATED PROTEIN AIP-1-RELATED"/>
    <property type="match status" value="1"/>
</dbReference>
<sequence length="143" mass="16298">MAKDADLLSLGTHCSLAECKRLDFLPFHCSHCSQVFWYVQTIKLKRSRAFFRGCSVHVPVCPICNHIIKKSKNEDINSQVERHILSGCKSLVVAKPKKSNKCSLKTCRQHGLMPFVCPECNKNHCIRHRHAEDHFCSALQVPL</sequence>
<evidence type="ECO:0000256" key="5">
    <source>
        <dbReference type="PROSITE-ProRule" id="PRU00449"/>
    </source>
</evidence>
<dbReference type="InterPro" id="IPR035896">
    <property type="entry name" value="AN1-like_Znf"/>
</dbReference>
<reference evidence="7" key="1">
    <citation type="journal article" date="2023" name="G3 (Bethesda)">
        <title>Whole genome assembly and annotation of the endangered Caribbean coral Acropora cervicornis.</title>
        <authorList>
            <person name="Selwyn J.D."/>
            <person name="Vollmer S.V."/>
        </authorList>
    </citation>
    <scope>NUCLEOTIDE SEQUENCE</scope>
    <source>
        <strain evidence="7">K2</strain>
    </source>
</reference>
<keyword evidence="8" id="KW-1185">Reference proteome</keyword>
<name>A0AAD9V9J2_ACRCE</name>
<proteinExistence type="predicted"/>
<accession>A0AAD9V9J2</accession>
<keyword evidence="2" id="KW-0677">Repeat</keyword>
<dbReference type="EMBL" id="JARQWQ010000017">
    <property type="protein sequence ID" value="KAK2566283.1"/>
    <property type="molecule type" value="Genomic_DNA"/>
</dbReference>